<dbReference type="OrthoDB" id="5368863at2759"/>
<dbReference type="EMBL" id="BRYA01000407">
    <property type="protein sequence ID" value="GMI48557.1"/>
    <property type="molecule type" value="Genomic_DNA"/>
</dbReference>
<dbReference type="Proteomes" id="UP001165065">
    <property type="component" value="Unassembled WGS sequence"/>
</dbReference>
<dbReference type="Gene3D" id="1.10.579.10">
    <property type="entry name" value="DNA Cyclobutane Dipyrimidine Photolyase, subunit A, domain 3"/>
    <property type="match status" value="1"/>
</dbReference>
<dbReference type="PANTHER" id="PTHR10211:SF0">
    <property type="entry name" value="DEOXYRIBODIPYRIMIDINE PHOTO-LYASE"/>
    <property type="match status" value="1"/>
</dbReference>
<comment type="caution">
    <text evidence="1">The sequence shown here is derived from an EMBL/GenBank/DDBJ whole genome shotgun (WGS) entry which is preliminary data.</text>
</comment>
<accession>A0A9W7GR83</accession>
<reference evidence="2" key="1">
    <citation type="journal article" date="2023" name="Commun. Biol.">
        <title>Genome analysis of Parmales, the sister group of diatoms, reveals the evolutionary specialization of diatoms from phago-mixotrophs to photoautotrophs.</title>
        <authorList>
            <person name="Ban H."/>
            <person name="Sato S."/>
            <person name="Yoshikawa S."/>
            <person name="Yamada K."/>
            <person name="Nakamura Y."/>
            <person name="Ichinomiya M."/>
            <person name="Sato N."/>
            <person name="Blanc-Mathieu R."/>
            <person name="Endo H."/>
            <person name="Kuwata A."/>
            <person name="Ogata H."/>
        </authorList>
    </citation>
    <scope>NUCLEOTIDE SEQUENCE [LARGE SCALE GENOMIC DNA]</scope>
</reference>
<gene>
    <name evidence="1" type="ORF">TrCOL_g518</name>
</gene>
<name>A0A9W7GR83_9STRA</name>
<dbReference type="AlphaFoldDB" id="A0A9W7GR83"/>
<protein>
    <recommendedName>
        <fullName evidence="3">Photolyase/cryptochrome alpha/beta domain-containing protein</fullName>
    </recommendedName>
</protein>
<evidence type="ECO:0000313" key="2">
    <source>
        <dbReference type="Proteomes" id="UP001165065"/>
    </source>
</evidence>
<dbReference type="InterPro" id="IPR036134">
    <property type="entry name" value="Crypto/Photolyase_FAD-like_sf"/>
</dbReference>
<dbReference type="Gene3D" id="1.25.40.80">
    <property type="match status" value="1"/>
</dbReference>
<dbReference type="InterPro" id="IPR052219">
    <property type="entry name" value="Photolyase_Class-2"/>
</dbReference>
<evidence type="ECO:0008006" key="3">
    <source>
        <dbReference type="Google" id="ProtNLM"/>
    </source>
</evidence>
<evidence type="ECO:0000313" key="1">
    <source>
        <dbReference type="EMBL" id="GMI48557.1"/>
    </source>
</evidence>
<proteinExistence type="predicted"/>
<dbReference type="PANTHER" id="PTHR10211">
    <property type="entry name" value="DEOXYRIBODIPYRIMIDINE PHOTOLYASE"/>
    <property type="match status" value="1"/>
</dbReference>
<organism evidence="1 2">
    <name type="scientific">Triparma columacea</name>
    <dbReference type="NCBI Taxonomy" id="722753"/>
    <lineage>
        <taxon>Eukaryota</taxon>
        <taxon>Sar</taxon>
        <taxon>Stramenopiles</taxon>
        <taxon>Ochrophyta</taxon>
        <taxon>Bolidophyceae</taxon>
        <taxon>Parmales</taxon>
        <taxon>Triparmaceae</taxon>
        <taxon>Triparma</taxon>
    </lineage>
</organism>
<sequence>MSGSSSCLEDMGVSRTFFLLKGLNTTLPHNAVVASLIELCFKGVPFVVTDEAFVDPYLGIVERLERNLKCPVIRVDGSTVVPPRLFPECERMKAWQWENKTRGMRVERIEAAMRGEFDGVQIKARLKEEEIEDFTPRLWKTAKVDVMSGVDFRALGNLKVWVVAKMVGPDCAGPMPCQQTFGSTGAAMRRWERFVSGKGLQNYAKKRNDARFPHSVSRMSCYLNMGVVSIFPLVSTVLSTKSVKMSDEILKWREGSYLHCMYNRDYKGSVNVPNWVKASFVSDGSAGDNGKLAERLENCSSVCPVWNSMQSYLLHTGELHNNVRMTWGRQAVSWLRTGGYSVPASLSTLCRLNDRYALDGYGPPSYGGVLWCFGFGDKPGNDGGLKEKRSGGYKMREGDFKEARGRLEGSGGGGGGGLEGWLGGAGGKVGGKKRTVGEMLKKEDV</sequence>
<dbReference type="SUPFAM" id="SSF48173">
    <property type="entry name" value="Cryptochrome/photolyase FAD-binding domain"/>
    <property type="match status" value="1"/>
</dbReference>
<keyword evidence="2" id="KW-1185">Reference proteome</keyword>